<evidence type="ECO:0000313" key="2">
    <source>
        <dbReference type="EMBL" id="GAJ17860.1"/>
    </source>
</evidence>
<reference evidence="2" key="1">
    <citation type="journal article" date="2014" name="Front. Microbiol.">
        <title>High frequency of phylogenetically diverse reductive dehalogenase-homologous genes in deep subseafloor sedimentary metagenomes.</title>
        <authorList>
            <person name="Kawai M."/>
            <person name="Futagami T."/>
            <person name="Toyoda A."/>
            <person name="Takaki Y."/>
            <person name="Nishi S."/>
            <person name="Hori S."/>
            <person name="Arai W."/>
            <person name="Tsubouchi T."/>
            <person name="Morono Y."/>
            <person name="Uchiyama I."/>
            <person name="Ito T."/>
            <person name="Fujiyama A."/>
            <person name="Inagaki F."/>
            <person name="Takami H."/>
        </authorList>
    </citation>
    <scope>NUCLEOTIDE SEQUENCE</scope>
    <source>
        <strain evidence="2">Expedition CK06-06</strain>
    </source>
</reference>
<sequence length="125" mass="14643">MCIDHYAYAKGPSRLTTLSRNTGTKDLSFDPDAAVNQNPRMRPGYDPRFPDRQDDTEVMRQAQEIPRVSSSMEWEMYSRYDERDRDQGYQYDRRSDADRVYGGYTGRVTGNYNFELPSLTPGRFF</sequence>
<accession>X1VZ54</accession>
<evidence type="ECO:0000256" key="1">
    <source>
        <dbReference type="SAM" id="MobiDB-lite"/>
    </source>
</evidence>
<feature type="compositionally biased region" description="Basic and acidic residues" evidence="1">
    <location>
        <begin position="43"/>
        <end position="53"/>
    </location>
</feature>
<feature type="non-terminal residue" evidence="2">
    <location>
        <position position="125"/>
    </location>
</feature>
<comment type="caution">
    <text evidence="2">The sequence shown here is derived from an EMBL/GenBank/DDBJ whole genome shotgun (WGS) entry which is preliminary data.</text>
</comment>
<organism evidence="2">
    <name type="scientific">marine sediment metagenome</name>
    <dbReference type="NCBI Taxonomy" id="412755"/>
    <lineage>
        <taxon>unclassified sequences</taxon>
        <taxon>metagenomes</taxon>
        <taxon>ecological metagenomes</taxon>
    </lineage>
</organism>
<dbReference type="AlphaFoldDB" id="X1VZ54"/>
<dbReference type="EMBL" id="BARW01035115">
    <property type="protein sequence ID" value="GAJ17860.1"/>
    <property type="molecule type" value="Genomic_DNA"/>
</dbReference>
<proteinExistence type="predicted"/>
<gene>
    <name evidence="2" type="ORF">S12H4_54850</name>
</gene>
<feature type="region of interest" description="Disordered" evidence="1">
    <location>
        <begin position="20"/>
        <end position="53"/>
    </location>
</feature>
<name>X1VZ54_9ZZZZ</name>
<protein>
    <submittedName>
        <fullName evidence="2">Uncharacterized protein</fullName>
    </submittedName>
</protein>